<dbReference type="Pfam" id="PF09992">
    <property type="entry name" value="NAGPA"/>
    <property type="match status" value="1"/>
</dbReference>
<proteinExistence type="predicted"/>
<evidence type="ECO:0000313" key="3">
    <source>
        <dbReference type="Proteomes" id="UP000176198"/>
    </source>
</evidence>
<evidence type="ECO:0000313" key="2">
    <source>
        <dbReference type="EMBL" id="OGM01822.1"/>
    </source>
</evidence>
<accession>A0A1F7WG61</accession>
<dbReference type="AlphaFoldDB" id="A0A1F7WG61"/>
<evidence type="ECO:0000259" key="1">
    <source>
        <dbReference type="Pfam" id="PF09992"/>
    </source>
</evidence>
<feature type="domain" description="Phosphodiester glycosidase" evidence="1">
    <location>
        <begin position="97"/>
        <end position="268"/>
    </location>
</feature>
<dbReference type="STRING" id="1802471.A2115_03830"/>
<dbReference type="InterPro" id="IPR018711">
    <property type="entry name" value="NAGPA"/>
</dbReference>
<organism evidence="2 3">
    <name type="scientific">Candidatus Woesebacteria bacterium GWA1_41_8</name>
    <dbReference type="NCBI Taxonomy" id="1802471"/>
    <lineage>
        <taxon>Bacteria</taxon>
        <taxon>Candidatus Woeseibacteriota</taxon>
    </lineage>
</organism>
<dbReference type="PANTHER" id="PTHR40446:SF2">
    <property type="entry name" value="N-ACETYLGLUCOSAMINE-1-PHOSPHODIESTER ALPHA-N-ACETYLGLUCOSAMINIDASE"/>
    <property type="match status" value="1"/>
</dbReference>
<gene>
    <name evidence="2" type="ORF">A2115_03830</name>
</gene>
<name>A0A1F7WG61_9BACT</name>
<dbReference type="EMBL" id="MGFJ01000038">
    <property type="protein sequence ID" value="OGM01822.1"/>
    <property type="molecule type" value="Genomic_DNA"/>
</dbReference>
<dbReference type="Proteomes" id="UP000176198">
    <property type="component" value="Unassembled WGS sequence"/>
</dbReference>
<comment type="caution">
    <text evidence="2">The sequence shown here is derived from an EMBL/GenBank/DDBJ whole genome shotgun (WGS) entry which is preliminary data.</text>
</comment>
<protein>
    <recommendedName>
        <fullName evidence="1">Phosphodiester glycosidase domain-containing protein</fullName>
    </recommendedName>
</protein>
<dbReference type="PANTHER" id="PTHR40446">
    <property type="entry name" value="N-ACETYLGLUCOSAMINE-1-PHOSPHODIESTER ALPHA-N-ACETYLGLUCOSAMINIDASE"/>
    <property type="match status" value="1"/>
</dbReference>
<sequence>MRKYIFCAFFAYLVVFLISIVTPKETLAQAIPPTIDCSAGFNNVAPGVSYKFTTATNPRLIAYHIAKIDLNDPNIDLMVTPQSGLGTTTSTFLNTYGAAVAINGDLHWSLTDPAGLAASQGNQYSDPSSEPSLFAAQDNSVSFFNRGGQPLWDAISGSNALVRSGNIAPNYITCDPTRPQDCVHIHPRTAIGLTSNNTLILIVVDGRQTNYSIGITLRELASMMNQCNVQSAINLDGGGSSTMVVSGQGVVNSPSDGSERVVSNHFGVCVGPCNLSATPIPPTPGTVTGDARPRYTGPTYPFPCNRIAPNNAASGDTEFHSLRPYQASPCDQGLHDIALYCGNSILVQDTQSITFQFNSQPATIGTPTNSCGRSMTACDPNNPGTAGCCEDQCDGTSMCHYLVDNTSHIAIDLSGAELPIMGFTEPSVGNQGRPNQVTNQYYSNENLPDADKVNEYVSWYLNGVNERAEYSYLDTQNTNTITSMTSPSDTEKLVNFSGPLKKLLSNRSQRDIRENVIQDAVQSRSNNAGIRHDQVAGCLYGISILGQTIAGVPAPCVDNSTLLNLLTQRLHLSDWSSHFPPNEDDPQYTNFQQFYLDFLAWRGQTCFPITILPGFPLIGGKTFFLCFDNPLRANYWSNLFTYIPFSSTEDRRGSVEIQSSSIQPLISSNFRIILSEITNQQPADLFFPHMIESSQLGRILQQTYTASDLQRNQTIDSHDSGGTVSVSSNQFCDLREVRTNPGDDLFAGEVSADLHYQAIVSCEFFNGNAQTGAFCNSFGGTCNSLPYSNYSCSTYYDNLDCGPGEFCGEGCSQPPANCLPLSSLCTVGVSPGCCPTLSCLPTGGIPGQTGCISNLSISPPPDQHCSVDVLVTLNLVTKSPLVDDVWARLVAGPASVFKRIFPKVDTNAPVTSIWDIPASTSVTYNTSASTAQIVQIGNPGGGRSQPELYFPHIGGIHQYFLNCIQTALRPQGFGNPCISAPASSGSTSGGGVYTGTCQPAGVGWGSVATLTNELQSRGLNWTAQQILYASIICNRESGGSPTALNTGCLTGSSCDYSIGLFQINALPGRCPQAFDPYGDGDWGCDFQTHTYWCTPKSQADAQACIAFWSDATNNIDKMISLSRNGTCWAPWSAANACGVPLGNCP</sequence>
<reference evidence="2 3" key="1">
    <citation type="journal article" date="2016" name="Nat. Commun.">
        <title>Thousands of microbial genomes shed light on interconnected biogeochemical processes in an aquifer system.</title>
        <authorList>
            <person name="Anantharaman K."/>
            <person name="Brown C.T."/>
            <person name="Hug L.A."/>
            <person name="Sharon I."/>
            <person name="Castelle C.J."/>
            <person name="Probst A.J."/>
            <person name="Thomas B.C."/>
            <person name="Singh A."/>
            <person name="Wilkins M.J."/>
            <person name="Karaoz U."/>
            <person name="Brodie E.L."/>
            <person name="Williams K.H."/>
            <person name="Hubbard S.S."/>
            <person name="Banfield J.F."/>
        </authorList>
    </citation>
    <scope>NUCLEOTIDE SEQUENCE [LARGE SCALE GENOMIC DNA]</scope>
</reference>